<sequence length="250" mass="28917">MQTSNSRDQLETQSFSLRDPLFTQTSSCASLAKRKPSFAPTTTSANLICATKRKVFHTWIFLFRMTSREALAIGTDTKPPVLFRGEYEQWKDRFLNFIERQDLGHYIRLSLEEGLMETKYREPTAGTDEQRVEILYEDLVGKDKDRANGDRLAKSYILQGIPNKIYVKIDSYKASGKEMWDQLEKMMLGSKVGNQFKLSNCLNSYEEFKGRSGETLERTYDRFVTLLNELSKNKVIKSQIDLNVKFLSIL</sequence>
<reference evidence="1 2" key="2">
    <citation type="journal article" date="2022" name="Mol. Ecol. Resour.">
        <title>The genomes of chicory, endive, great burdock and yacon provide insights into Asteraceae paleo-polyploidization history and plant inulin production.</title>
        <authorList>
            <person name="Fan W."/>
            <person name="Wang S."/>
            <person name="Wang H."/>
            <person name="Wang A."/>
            <person name="Jiang F."/>
            <person name="Liu H."/>
            <person name="Zhao H."/>
            <person name="Xu D."/>
            <person name="Zhang Y."/>
        </authorList>
    </citation>
    <scope>NUCLEOTIDE SEQUENCE [LARGE SCALE GENOMIC DNA]</scope>
    <source>
        <strain evidence="2">cv. Niubang</strain>
    </source>
</reference>
<proteinExistence type="predicted"/>
<keyword evidence="2" id="KW-1185">Reference proteome</keyword>
<protein>
    <submittedName>
        <fullName evidence="1">Uncharacterized protein</fullName>
    </submittedName>
</protein>
<organism evidence="1 2">
    <name type="scientific">Arctium lappa</name>
    <name type="common">Greater burdock</name>
    <name type="synonym">Lappa major</name>
    <dbReference type="NCBI Taxonomy" id="4217"/>
    <lineage>
        <taxon>Eukaryota</taxon>
        <taxon>Viridiplantae</taxon>
        <taxon>Streptophyta</taxon>
        <taxon>Embryophyta</taxon>
        <taxon>Tracheophyta</taxon>
        <taxon>Spermatophyta</taxon>
        <taxon>Magnoliopsida</taxon>
        <taxon>eudicotyledons</taxon>
        <taxon>Gunneridae</taxon>
        <taxon>Pentapetalae</taxon>
        <taxon>asterids</taxon>
        <taxon>campanulids</taxon>
        <taxon>Asterales</taxon>
        <taxon>Asteraceae</taxon>
        <taxon>Carduoideae</taxon>
        <taxon>Cardueae</taxon>
        <taxon>Arctiinae</taxon>
        <taxon>Arctium</taxon>
    </lineage>
</organism>
<dbReference type="EMBL" id="CM042047">
    <property type="protein sequence ID" value="KAI3771142.1"/>
    <property type="molecule type" value="Genomic_DNA"/>
</dbReference>
<dbReference type="Proteomes" id="UP001055879">
    <property type="component" value="Linkage Group LG01"/>
</dbReference>
<gene>
    <name evidence="1" type="ORF">L6452_02300</name>
</gene>
<name>A0ACB9FJ78_ARCLA</name>
<evidence type="ECO:0000313" key="2">
    <source>
        <dbReference type="Proteomes" id="UP001055879"/>
    </source>
</evidence>
<evidence type="ECO:0000313" key="1">
    <source>
        <dbReference type="EMBL" id="KAI3771142.1"/>
    </source>
</evidence>
<comment type="caution">
    <text evidence="1">The sequence shown here is derived from an EMBL/GenBank/DDBJ whole genome shotgun (WGS) entry which is preliminary data.</text>
</comment>
<reference evidence="2" key="1">
    <citation type="journal article" date="2022" name="Mol. Ecol. Resour.">
        <title>The genomes of chicory, endive, great burdock and yacon provide insights into Asteraceae palaeo-polyploidization history and plant inulin production.</title>
        <authorList>
            <person name="Fan W."/>
            <person name="Wang S."/>
            <person name="Wang H."/>
            <person name="Wang A."/>
            <person name="Jiang F."/>
            <person name="Liu H."/>
            <person name="Zhao H."/>
            <person name="Xu D."/>
            <person name="Zhang Y."/>
        </authorList>
    </citation>
    <scope>NUCLEOTIDE SEQUENCE [LARGE SCALE GENOMIC DNA]</scope>
    <source>
        <strain evidence="2">cv. Niubang</strain>
    </source>
</reference>
<accession>A0ACB9FJ78</accession>